<feature type="transmembrane region" description="Helical" evidence="1">
    <location>
        <begin position="130"/>
        <end position="147"/>
    </location>
</feature>
<keyword evidence="1" id="KW-1133">Transmembrane helix</keyword>
<feature type="transmembrane region" description="Helical" evidence="1">
    <location>
        <begin position="47"/>
        <end position="66"/>
    </location>
</feature>
<feature type="transmembrane region" description="Helical" evidence="1">
    <location>
        <begin position="86"/>
        <end position="110"/>
    </location>
</feature>
<protein>
    <recommendedName>
        <fullName evidence="4">Tripartite tricarboxylate transporter TctB family protein</fullName>
    </recommendedName>
</protein>
<dbReference type="Proteomes" id="UP001265259">
    <property type="component" value="Unassembled WGS sequence"/>
</dbReference>
<sequence>MSDRRSELVLATVIAALSALTLFVWIPADIDTGMIETFRRQTFIGDAFLPALSAAGMMLCALIQLVTVWRRAASDRPGPVLDGTTLAFFVGFAVIVAVSLATMFWLGAAVWDVLGDGERTYREMRGTAPWKYLGFAFGGTALVWGTISLIEGRVSAKRLLAAALFVTALIAIFDLPFDSILLPPNGDW</sequence>
<name>A0ABU3DIL5_9RHOB</name>
<evidence type="ECO:0000313" key="2">
    <source>
        <dbReference type="EMBL" id="MDT0683561.1"/>
    </source>
</evidence>
<evidence type="ECO:0000313" key="3">
    <source>
        <dbReference type="Proteomes" id="UP001265259"/>
    </source>
</evidence>
<evidence type="ECO:0008006" key="4">
    <source>
        <dbReference type="Google" id="ProtNLM"/>
    </source>
</evidence>
<keyword evidence="1" id="KW-0472">Membrane</keyword>
<evidence type="ECO:0000256" key="1">
    <source>
        <dbReference type="SAM" id="Phobius"/>
    </source>
</evidence>
<feature type="transmembrane region" description="Helical" evidence="1">
    <location>
        <begin position="159"/>
        <end position="177"/>
    </location>
</feature>
<dbReference type="RefSeq" id="WP_311692229.1">
    <property type="nucleotide sequence ID" value="NZ_JAVRHL010000003.1"/>
</dbReference>
<accession>A0ABU3DIL5</accession>
<gene>
    <name evidence="2" type="ORF">RM543_12760</name>
</gene>
<comment type="caution">
    <text evidence="2">The sequence shown here is derived from an EMBL/GenBank/DDBJ whole genome shotgun (WGS) entry which is preliminary data.</text>
</comment>
<feature type="transmembrane region" description="Helical" evidence="1">
    <location>
        <begin position="7"/>
        <end position="27"/>
    </location>
</feature>
<reference evidence="2 3" key="1">
    <citation type="submission" date="2023-09" db="EMBL/GenBank/DDBJ databases">
        <authorList>
            <person name="Rey-Velasco X."/>
        </authorList>
    </citation>
    <scope>NUCLEOTIDE SEQUENCE [LARGE SCALE GENOMIC DNA]</scope>
    <source>
        <strain evidence="2 3">F158</strain>
    </source>
</reference>
<keyword evidence="3" id="KW-1185">Reference proteome</keyword>
<keyword evidence="1" id="KW-0812">Transmembrane</keyword>
<organism evidence="2 3">
    <name type="scientific">Tropicimonas omnivorans</name>
    <dbReference type="NCBI Taxonomy" id="3075590"/>
    <lineage>
        <taxon>Bacteria</taxon>
        <taxon>Pseudomonadati</taxon>
        <taxon>Pseudomonadota</taxon>
        <taxon>Alphaproteobacteria</taxon>
        <taxon>Rhodobacterales</taxon>
        <taxon>Roseobacteraceae</taxon>
        <taxon>Tropicimonas</taxon>
    </lineage>
</organism>
<proteinExistence type="predicted"/>
<dbReference type="EMBL" id="JAVRHL010000003">
    <property type="protein sequence ID" value="MDT0683561.1"/>
    <property type="molecule type" value="Genomic_DNA"/>
</dbReference>